<dbReference type="CDD" id="cd04051">
    <property type="entry name" value="C2_SRC2_like"/>
    <property type="match status" value="1"/>
</dbReference>
<evidence type="ECO:0000259" key="2">
    <source>
        <dbReference type="PROSITE" id="PS50004"/>
    </source>
</evidence>
<feature type="compositionally biased region" description="Basic and acidic residues" evidence="1">
    <location>
        <begin position="175"/>
        <end position="214"/>
    </location>
</feature>
<proteinExistence type="predicted"/>
<evidence type="ECO:0000313" key="4">
    <source>
        <dbReference type="Proteomes" id="UP000797356"/>
    </source>
</evidence>
<dbReference type="EMBL" id="CM017885">
    <property type="protein sequence ID" value="KAG1367718.1"/>
    <property type="molecule type" value="Genomic_DNA"/>
</dbReference>
<sequence>MESHYLEINLISAQSLKLPARVRRVQAYAVAWVDPAFKLRTCVDRTGGENPTWNDKFIFYIPASFLADDSTSTVTVEIYATAGRILHDPLLGTVRLLVGNLRLLSRRDGCPAFEAVGIRQPSGFFHGVLNVGAILLRHVPLIAAEALASRPAIGYRDLMGEKDSKIKRRQALMGEDSKIRRRQREDPAAGKDRAHKEWNGETKSSDGGDKGRSDGRVVLCVPGFRGFPRRIHRSPSDQILRLSSTGR</sequence>
<dbReference type="PROSITE" id="PS50004">
    <property type="entry name" value="C2"/>
    <property type="match status" value="1"/>
</dbReference>
<protein>
    <recommendedName>
        <fullName evidence="2">C2 domain-containing protein</fullName>
    </recommendedName>
</protein>
<dbReference type="OrthoDB" id="1909968at2759"/>
<reference evidence="3" key="1">
    <citation type="journal article" date="2017" name="Gigascience">
        <title>The genome draft of coconut (Cocos nucifera).</title>
        <authorList>
            <person name="Xiao Y."/>
            <person name="Xu P."/>
            <person name="Fan H."/>
            <person name="Baudouin L."/>
            <person name="Xia W."/>
            <person name="Bocs S."/>
            <person name="Xu J."/>
            <person name="Li Q."/>
            <person name="Guo A."/>
            <person name="Zhou L."/>
            <person name="Li J."/>
            <person name="Wu Y."/>
            <person name="Ma Z."/>
            <person name="Armero A."/>
            <person name="Issali A.E."/>
            <person name="Liu N."/>
            <person name="Peng M."/>
            <person name="Yang Y."/>
        </authorList>
    </citation>
    <scope>NUCLEOTIDE SEQUENCE</scope>
    <source>
        <tissue evidence="3">Spear leaf of Hainan Tall coconut</tissue>
    </source>
</reference>
<evidence type="ECO:0000313" key="3">
    <source>
        <dbReference type="EMBL" id="KAG1367718.1"/>
    </source>
</evidence>
<feature type="region of interest" description="Disordered" evidence="1">
    <location>
        <begin position="166"/>
        <end position="214"/>
    </location>
</feature>
<accession>A0A8K0IUJ2</accession>
<keyword evidence="4" id="KW-1185">Reference proteome</keyword>
<feature type="domain" description="C2" evidence="2">
    <location>
        <begin position="1"/>
        <end position="111"/>
    </location>
</feature>
<reference evidence="3" key="2">
    <citation type="submission" date="2019-07" db="EMBL/GenBank/DDBJ databases">
        <authorList>
            <person name="Yang Y."/>
            <person name="Bocs S."/>
            <person name="Baudouin L."/>
        </authorList>
    </citation>
    <scope>NUCLEOTIDE SEQUENCE</scope>
    <source>
        <tissue evidence="3">Spear leaf of Hainan Tall coconut</tissue>
    </source>
</reference>
<dbReference type="SUPFAM" id="SSF49562">
    <property type="entry name" value="C2 domain (Calcium/lipid-binding domain, CaLB)"/>
    <property type="match status" value="1"/>
</dbReference>
<feature type="region of interest" description="Disordered" evidence="1">
    <location>
        <begin position="226"/>
        <end position="247"/>
    </location>
</feature>
<dbReference type="AlphaFoldDB" id="A0A8K0IUJ2"/>
<gene>
    <name evidence="3" type="ORF">COCNU_14G001860</name>
</gene>
<comment type="caution">
    <text evidence="3">The sequence shown here is derived from an EMBL/GenBank/DDBJ whole genome shotgun (WGS) entry which is preliminary data.</text>
</comment>
<dbReference type="InterPro" id="IPR035892">
    <property type="entry name" value="C2_domain_sf"/>
</dbReference>
<dbReference type="Gene3D" id="2.60.40.150">
    <property type="entry name" value="C2 domain"/>
    <property type="match status" value="1"/>
</dbReference>
<dbReference type="Proteomes" id="UP000797356">
    <property type="component" value="Chromosome 14"/>
</dbReference>
<organism evidence="3 4">
    <name type="scientific">Cocos nucifera</name>
    <name type="common">Coconut palm</name>
    <dbReference type="NCBI Taxonomy" id="13894"/>
    <lineage>
        <taxon>Eukaryota</taxon>
        <taxon>Viridiplantae</taxon>
        <taxon>Streptophyta</taxon>
        <taxon>Embryophyta</taxon>
        <taxon>Tracheophyta</taxon>
        <taxon>Spermatophyta</taxon>
        <taxon>Magnoliopsida</taxon>
        <taxon>Liliopsida</taxon>
        <taxon>Arecaceae</taxon>
        <taxon>Arecoideae</taxon>
        <taxon>Cocoseae</taxon>
        <taxon>Attaleinae</taxon>
        <taxon>Cocos</taxon>
    </lineage>
</organism>
<name>A0A8K0IUJ2_COCNU</name>
<dbReference type="InterPro" id="IPR000008">
    <property type="entry name" value="C2_dom"/>
</dbReference>
<evidence type="ECO:0000256" key="1">
    <source>
        <dbReference type="SAM" id="MobiDB-lite"/>
    </source>
</evidence>
<dbReference type="InterPro" id="IPR044750">
    <property type="entry name" value="C2_SRC2/BAP"/>
</dbReference>
<dbReference type="GO" id="GO:0006952">
    <property type="term" value="P:defense response"/>
    <property type="evidence" value="ECO:0007669"/>
    <property type="project" value="InterPro"/>
</dbReference>
<dbReference type="PANTHER" id="PTHR32246:SF69">
    <property type="entry name" value="CALCIUM-DEPENDENT LIPID-BINDING (CALB DOMAIN) FAMILY PROTEIN"/>
    <property type="match status" value="1"/>
</dbReference>
<dbReference type="SMART" id="SM00239">
    <property type="entry name" value="C2"/>
    <property type="match status" value="1"/>
</dbReference>
<dbReference type="PANTHER" id="PTHR32246">
    <property type="entry name" value="INGRESSION PROTEIN FIC1"/>
    <property type="match status" value="1"/>
</dbReference>
<dbReference type="Pfam" id="PF00168">
    <property type="entry name" value="C2"/>
    <property type="match status" value="1"/>
</dbReference>